<evidence type="ECO:0000256" key="1">
    <source>
        <dbReference type="SAM" id="SignalP"/>
    </source>
</evidence>
<organism evidence="2 3">
    <name type="scientific">Dendrobium chrysotoxum</name>
    <name type="common">Orchid</name>
    <dbReference type="NCBI Taxonomy" id="161865"/>
    <lineage>
        <taxon>Eukaryota</taxon>
        <taxon>Viridiplantae</taxon>
        <taxon>Streptophyta</taxon>
        <taxon>Embryophyta</taxon>
        <taxon>Tracheophyta</taxon>
        <taxon>Spermatophyta</taxon>
        <taxon>Magnoliopsida</taxon>
        <taxon>Liliopsida</taxon>
        <taxon>Asparagales</taxon>
        <taxon>Orchidaceae</taxon>
        <taxon>Epidendroideae</taxon>
        <taxon>Malaxideae</taxon>
        <taxon>Dendrobiinae</taxon>
        <taxon>Dendrobium</taxon>
    </lineage>
</organism>
<proteinExistence type="predicted"/>
<dbReference type="Proteomes" id="UP000775213">
    <property type="component" value="Unassembled WGS sequence"/>
</dbReference>
<dbReference type="PANTHER" id="PTHR43394">
    <property type="entry name" value="ATP-DEPENDENT PERMEASE MDL1, MITOCHONDRIAL"/>
    <property type="match status" value="1"/>
</dbReference>
<keyword evidence="1" id="KW-0732">Signal</keyword>
<dbReference type="GO" id="GO:0005743">
    <property type="term" value="C:mitochondrial inner membrane"/>
    <property type="evidence" value="ECO:0007669"/>
    <property type="project" value="TreeGrafter"/>
</dbReference>
<dbReference type="EMBL" id="JAGFBR010000016">
    <property type="protein sequence ID" value="KAH0453467.1"/>
    <property type="molecule type" value="Genomic_DNA"/>
</dbReference>
<dbReference type="PANTHER" id="PTHR43394:SF18">
    <property type="entry name" value="ABC TRANSPORTER B FAMILY MEMBER 11-LIKE"/>
    <property type="match status" value="1"/>
</dbReference>
<feature type="signal peptide" evidence="1">
    <location>
        <begin position="1"/>
        <end position="18"/>
    </location>
</feature>
<evidence type="ECO:0000313" key="2">
    <source>
        <dbReference type="EMBL" id="KAH0453467.1"/>
    </source>
</evidence>
<feature type="chain" id="PRO_5043383932" evidence="1">
    <location>
        <begin position="19"/>
        <end position="88"/>
    </location>
</feature>
<dbReference type="GO" id="GO:0090374">
    <property type="term" value="P:oligopeptide export from mitochondrion"/>
    <property type="evidence" value="ECO:0007669"/>
    <property type="project" value="TreeGrafter"/>
</dbReference>
<keyword evidence="3" id="KW-1185">Reference proteome</keyword>
<accession>A0AAV7GD29</accession>
<dbReference type="InterPro" id="IPR027417">
    <property type="entry name" value="P-loop_NTPase"/>
</dbReference>
<dbReference type="AlphaFoldDB" id="A0AAV7GD29"/>
<dbReference type="SUPFAM" id="SSF52540">
    <property type="entry name" value="P-loop containing nucleoside triphosphate hydrolases"/>
    <property type="match status" value="1"/>
</dbReference>
<dbReference type="InterPro" id="IPR039421">
    <property type="entry name" value="Type_1_exporter"/>
</dbReference>
<sequence>MILIKNLAILLLDEATHALDSELEKLVVAHKLSTVRSADRIAVIDNGAIVEIGTHEDLIAVKSAHYSRLVRLQRNASILDPDHSPVPQ</sequence>
<gene>
    <name evidence="2" type="ORF">IEQ34_017791</name>
</gene>
<reference evidence="2 3" key="1">
    <citation type="journal article" date="2021" name="Hortic Res">
        <title>Chromosome-scale assembly of the Dendrobium chrysotoxum genome enhances the understanding of orchid evolution.</title>
        <authorList>
            <person name="Zhang Y."/>
            <person name="Zhang G.Q."/>
            <person name="Zhang D."/>
            <person name="Liu X.D."/>
            <person name="Xu X.Y."/>
            <person name="Sun W.H."/>
            <person name="Yu X."/>
            <person name="Zhu X."/>
            <person name="Wang Z.W."/>
            <person name="Zhao X."/>
            <person name="Zhong W.Y."/>
            <person name="Chen H."/>
            <person name="Yin W.L."/>
            <person name="Huang T."/>
            <person name="Niu S.C."/>
            <person name="Liu Z.J."/>
        </authorList>
    </citation>
    <scope>NUCLEOTIDE SEQUENCE [LARGE SCALE GENOMIC DNA]</scope>
    <source>
        <strain evidence="2">Lindl</strain>
    </source>
</reference>
<evidence type="ECO:0000313" key="3">
    <source>
        <dbReference type="Proteomes" id="UP000775213"/>
    </source>
</evidence>
<comment type="caution">
    <text evidence="2">The sequence shown here is derived from an EMBL/GenBank/DDBJ whole genome shotgun (WGS) entry which is preliminary data.</text>
</comment>
<dbReference type="Gene3D" id="3.40.50.300">
    <property type="entry name" value="P-loop containing nucleotide triphosphate hydrolases"/>
    <property type="match status" value="1"/>
</dbReference>
<protein>
    <submittedName>
        <fullName evidence="2">Uncharacterized protein</fullName>
    </submittedName>
</protein>
<name>A0AAV7GD29_DENCH</name>
<dbReference type="GO" id="GO:0015421">
    <property type="term" value="F:ABC-type oligopeptide transporter activity"/>
    <property type="evidence" value="ECO:0007669"/>
    <property type="project" value="TreeGrafter"/>
</dbReference>